<sequence>MNANLKAYVQQELAYRVLQTTSDINHSLDSLRRLLVPGGLLLVVELTLAHSYFDLIFGLFPYWWRDGHSRAPLTIDQWRQAFESVGGFEPMVVSAKANAFGDSLMIVRKSTARSVLIHLSEWQDQAWLLFADRGHNLSHALVPYLPSSNIEILPDTVTIDHISSTIDVMLKQYKHLHIIFAWPLDILQLGQNNNETTFESHVEHLCYKFVYILQSIQKYHRQNNSFPYVFILTQNSQPMHEKSEFNPTIAPLIGLARSLSVECPRHHIKLIDLQPTADWHYDWLQSKELQELSSKLERTIVPKNDADKIPFRLQVAPSRFVADLAWMRDPIPINNLLPGQIQ</sequence>
<dbReference type="InterPro" id="IPR029063">
    <property type="entry name" value="SAM-dependent_MTases_sf"/>
</dbReference>
<dbReference type="EMBL" id="CAJOAX010013478">
    <property type="protein sequence ID" value="CAF4131174.1"/>
    <property type="molecule type" value="Genomic_DNA"/>
</dbReference>
<evidence type="ECO:0000313" key="2">
    <source>
        <dbReference type="Proteomes" id="UP000663823"/>
    </source>
</evidence>
<proteinExistence type="predicted"/>
<gene>
    <name evidence="1" type="ORF">OTI717_LOCUS35285</name>
</gene>
<comment type="caution">
    <text evidence="1">The sequence shown here is derived from an EMBL/GenBank/DDBJ whole genome shotgun (WGS) entry which is preliminary data.</text>
</comment>
<dbReference type="Gene3D" id="3.40.50.150">
    <property type="entry name" value="Vaccinia Virus protein VP39"/>
    <property type="match status" value="1"/>
</dbReference>
<dbReference type="AlphaFoldDB" id="A0A819X225"/>
<feature type="non-terminal residue" evidence="1">
    <location>
        <position position="1"/>
    </location>
</feature>
<dbReference type="SUPFAM" id="SSF53335">
    <property type="entry name" value="S-adenosyl-L-methionine-dependent methyltransferases"/>
    <property type="match status" value="1"/>
</dbReference>
<evidence type="ECO:0000313" key="1">
    <source>
        <dbReference type="EMBL" id="CAF4131174.1"/>
    </source>
</evidence>
<dbReference type="SUPFAM" id="SSF51735">
    <property type="entry name" value="NAD(P)-binding Rossmann-fold domains"/>
    <property type="match status" value="1"/>
</dbReference>
<organism evidence="1 2">
    <name type="scientific">Rotaria sordida</name>
    <dbReference type="NCBI Taxonomy" id="392033"/>
    <lineage>
        <taxon>Eukaryota</taxon>
        <taxon>Metazoa</taxon>
        <taxon>Spiralia</taxon>
        <taxon>Gnathifera</taxon>
        <taxon>Rotifera</taxon>
        <taxon>Eurotatoria</taxon>
        <taxon>Bdelloidea</taxon>
        <taxon>Philodinida</taxon>
        <taxon>Philodinidae</taxon>
        <taxon>Rotaria</taxon>
    </lineage>
</organism>
<dbReference type="Gene3D" id="3.40.50.720">
    <property type="entry name" value="NAD(P)-binding Rossmann-like Domain"/>
    <property type="match status" value="1"/>
</dbReference>
<accession>A0A819X225</accession>
<reference evidence="1" key="1">
    <citation type="submission" date="2021-02" db="EMBL/GenBank/DDBJ databases">
        <authorList>
            <person name="Nowell W R."/>
        </authorList>
    </citation>
    <scope>NUCLEOTIDE SEQUENCE</scope>
</reference>
<dbReference type="InterPro" id="IPR036291">
    <property type="entry name" value="NAD(P)-bd_dom_sf"/>
</dbReference>
<name>A0A819X225_9BILA</name>
<protein>
    <submittedName>
        <fullName evidence="1">Uncharacterized protein</fullName>
    </submittedName>
</protein>
<dbReference type="Proteomes" id="UP000663823">
    <property type="component" value="Unassembled WGS sequence"/>
</dbReference>